<dbReference type="InterPro" id="IPR009057">
    <property type="entry name" value="Homeodomain-like_sf"/>
</dbReference>
<dbReference type="InterPro" id="IPR018060">
    <property type="entry name" value="HTH_AraC"/>
</dbReference>
<keyword evidence="3" id="KW-0804">Transcription</keyword>
<keyword evidence="4" id="KW-0472">Membrane</keyword>
<keyword evidence="2" id="KW-0238">DNA-binding</keyword>
<dbReference type="InterPro" id="IPR003313">
    <property type="entry name" value="AraC-bd"/>
</dbReference>
<evidence type="ECO:0000313" key="6">
    <source>
        <dbReference type="EMBL" id="MCP1111049.1"/>
    </source>
</evidence>
<protein>
    <submittedName>
        <fullName evidence="6">AraC family transcriptional regulator</fullName>
    </submittedName>
</protein>
<feature type="transmembrane region" description="Helical" evidence="4">
    <location>
        <begin position="154"/>
        <end position="175"/>
    </location>
</feature>
<evidence type="ECO:0000259" key="5">
    <source>
        <dbReference type="PROSITE" id="PS01124"/>
    </source>
</evidence>
<dbReference type="PANTHER" id="PTHR43280">
    <property type="entry name" value="ARAC-FAMILY TRANSCRIPTIONAL REGULATOR"/>
    <property type="match status" value="1"/>
</dbReference>
<keyword evidence="4" id="KW-0812">Transmembrane</keyword>
<dbReference type="InterPro" id="IPR014710">
    <property type="entry name" value="RmlC-like_jellyroll"/>
</dbReference>
<dbReference type="PROSITE" id="PS00041">
    <property type="entry name" value="HTH_ARAC_FAMILY_1"/>
    <property type="match status" value="1"/>
</dbReference>
<proteinExistence type="predicted"/>
<dbReference type="Pfam" id="PF02311">
    <property type="entry name" value="AraC_binding"/>
    <property type="match status" value="1"/>
</dbReference>
<feature type="transmembrane region" description="Helical" evidence="4">
    <location>
        <begin position="208"/>
        <end position="226"/>
    </location>
</feature>
<feature type="domain" description="HTH araC/xylS-type" evidence="5">
    <location>
        <begin position="247"/>
        <end position="344"/>
    </location>
</feature>
<keyword evidence="4" id="KW-1133">Transmembrane helix</keyword>
<keyword evidence="7" id="KW-1185">Reference proteome</keyword>
<dbReference type="Gene3D" id="1.10.10.60">
    <property type="entry name" value="Homeodomain-like"/>
    <property type="match status" value="2"/>
</dbReference>
<name>A0ABT1EKN7_9FIRM</name>
<sequence length="348" mass="41709">MDIETLRLKIYEMNEDEIFYRDYYYARQQSYSLEKFLANLNMEDVLRRHLLIPEKPETIPLQYEDTFFFEMNNTNSIIAQKHNRYAPAIFHKHTFFELMYVYDGHCQQKFAHTEFHLKTGDICIIPPGIEHTISLNDESIVFNILIRKNTLHNIFYNFLSTPNILSSFFLSNIYAEKGNDYIIFHTGSDLEIQRGFLYMLWETTNKEMYHYQMISYTLMLVFGLLIRNYENTVDMPIFTKRVDVQRFALLQYIQEHYTDIRLENVAKHFHYTPEYTSKLIKETTGMTFTEIIQRIRIEKAQEMLQNTNLSIATISEKVGYDAPEYFIRLFKKNVQMTPSVYRKTYTSS</sequence>
<keyword evidence="1" id="KW-0805">Transcription regulation</keyword>
<reference evidence="6 7" key="1">
    <citation type="journal article" date="2022" name="Genome Biol. Evol.">
        <title>Host diet, physiology and behaviors set the stage for Lachnospiraceae cladogenesis.</title>
        <authorList>
            <person name="Vera-Ponce De Leon A."/>
            <person name="Schneider M."/>
            <person name="Jahnes B.C."/>
            <person name="Sadowski V."/>
            <person name="Camuy-Velez L.A."/>
            <person name="Duan J."/>
            <person name="Sabree Z.L."/>
        </authorList>
    </citation>
    <scope>NUCLEOTIDE SEQUENCE [LARGE SCALE GENOMIC DNA]</scope>
    <source>
        <strain evidence="6 7">PAL227</strain>
    </source>
</reference>
<dbReference type="PANTHER" id="PTHR43280:SF28">
    <property type="entry name" value="HTH-TYPE TRANSCRIPTIONAL ACTIVATOR RHAS"/>
    <property type="match status" value="1"/>
</dbReference>
<dbReference type="EMBL" id="JAMZFV010000022">
    <property type="protein sequence ID" value="MCP1111049.1"/>
    <property type="molecule type" value="Genomic_DNA"/>
</dbReference>
<accession>A0ABT1EKN7</accession>
<dbReference type="PROSITE" id="PS01124">
    <property type="entry name" value="HTH_ARAC_FAMILY_2"/>
    <property type="match status" value="1"/>
</dbReference>
<dbReference type="Proteomes" id="UP001523565">
    <property type="component" value="Unassembled WGS sequence"/>
</dbReference>
<dbReference type="RefSeq" id="WP_262069928.1">
    <property type="nucleotide sequence ID" value="NZ_JAMXOC010000022.1"/>
</dbReference>
<comment type="caution">
    <text evidence="6">The sequence shown here is derived from an EMBL/GenBank/DDBJ whole genome shotgun (WGS) entry which is preliminary data.</text>
</comment>
<gene>
    <name evidence="6" type="ORF">NK118_12390</name>
</gene>
<dbReference type="Pfam" id="PF12833">
    <property type="entry name" value="HTH_18"/>
    <property type="match status" value="1"/>
</dbReference>
<dbReference type="SUPFAM" id="SSF51215">
    <property type="entry name" value="Regulatory protein AraC"/>
    <property type="match status" value="1"/>
</dbReference>
<organism evidence="6 7">
    <name type="scientific">Ohessyouella blattaphilus</name>
    <dbReference type="NCBI Taxonomy" id="2949333"/>
    <lineage>
        <taxon>Bacteria</taxon>
        <taxon>Bacillati</taxon>
        <taxon>Bacillota</taxon>
        <taxon>Clostridia</taxon>
        <taxon>Lachnospirales</taxon>
        <taxon>Lachnospiraceae</taxon>
        <taxon>Ohessyouella</taxon>
    </lineage>
</organism>
<evidence type="ECO:0000256" key="2">
    <source>
        <dbReference type="ARBA" id="ARBA00023125"/>
    </source>
</evidence>
<dbReference type="InterPro" id="IPR037923">
    <property type="entry name" value="HTH-like"/>
</dbReference>
<dbReference type="SMART" id="SM00342">
    <property type="entry name" value="HTH_ARAC"/>
    <property type="match status" value="1"/>
</dbReference>
<dbReference type="SUPFAM" id="SSF46689">
    <property type="entry name" value="Homeodomain-like"/>
    <property type="match status" value="1"/>
</dbReference>
<evidence type="ECO:0000313" key="7">
    <source>
        <dbReference type="Proteomes" id="UP001523565"/>
    </source>
</evidence>
<evidence type="ECO:0000256" key="1">
    <source>
        <dbReference type="ARBA" id="ARBA00023015"/>
    </source>
</evidence>
<dbReference type="Gene3D" id="2.60.120.10">
    <property type="entry name" value="Jelly Rolls"/>
    <property type="match status" value="1"/>
</dbReference>
<evidence type="ECO:0000256" key="3">
    <source>
        <dbReference type="ARBA" id="ARBA00023163"/>
    </source>
</evidence>
<dbReference type="InterPro" id="IPR018062">
    <property type="entry name" value="HTH_AraC-typ_CS"/>
</dbReference>
<evidence type="ECO:0000256" key="4">
    <source>
        <dbReference type="SAM" id="Phobius"/>
    </source>
</evidence>